<feature type="binding site" evidence="3">
    <location>
        <position position="125"/>
    </location>
    <ligand>
        <name>Zn(2+)</name>
        <dbReference type="ChEBI" id="CHEBI:29105"/>
        <label>2</label>
    </ligand>
</feature>
<evidence type="ECO:0000313" key="7">
    <source>
        <dbReference type="Proteomes" id="UP000325289"/>
    </source>
</evidence>
<organism evidence="6 7">
    <name type="scientific">Roseivivax sediminis</name>
    <dbReference type="NCBI Taxonomy" id="936889"/>
    <lineage>
        <taxon>Bacteria</taxon>
        <taxon>Pseudomonadati</taxon>
        <taxon>Pseudomonadota</taxon>
        <taxon>Alphaproteobacteria</taxon>
        <taxon>Rhodobacterales</taxon>
        <taxon>Roseobacteraceae</taxon>
        <taxon>Roseivivax</taxon>
    </lineage>
</organism>
<comment type="cofactor">
    <cofactor evidence="3">
        <name>Zn(2+)</name>
        <dbReference type="ChEBI" id="CHEBI:29105"/>
    </cofactor>
    <text evidence="3">Binds 2 Zn(2+) ions per subunit.</text>
</comment>
<feature type="binding site" evidence="4">
    <location>
        <position position="277"/>
    </location>
    <ligand>
        <name>allantoate</name>
        <dbReference type="ChEBI" id="CHEBI:17536"/>
    </ligand>
</feature>
<dbReference type="SUPFAM" id="SSF53187">
    <property type="entry name" value="Zn-dependent exopeptidases"/>
    <property type="match status" value="1"/>
</dbReference>
<feature type="binding site" evidence="3">
    <location>
        <position position="189"/>
    </location>
    <ligand>
        <name>Zn(2+)</name>
        <dbReference type="ChEBI" id="CHEBI:29105"/>
        <label>1</label>
    </ligand>
</feature>
<keyword evidence="2 6" id="KW-0378">Hydrolase</keyword>
<evidence type="ECO:0000313" key="6">
    <source>
        <dbReference type="EMBL" id="SFD79759.1"/>
    </source>
</evidence>
<feature type="binding site" evidence="3">
    <location>
        <position position="90"/>
    </location>
    <ligand>
        <name>Zn(2+)</name>
        <dbReference type="ChEBI" id="CHEBI:29105"/>
        <label>2</label>
    </ligand>
</feature>
<keyword evidence="3" id="KW-0479">Metal-binding</keyword>
<evidence type="ECO:0000256" key="3">
    <source>
        <dbReference type="PIRSR" id="PIRSR001235-1"/>
    </source>
</evidence>
<feature type="binding site" evidence="3">
    <location>
        <position position="79"/>
    </location>
    <ligand>
        <name>Zn(2+)</name>
        <dbReference type="ChEBI" id="CHEBI:29105"/>
        <label>1</label>
    </ligand>
</feature>
<evidence type="ECO:0000256" key="1">
    <source>
        <dbReference type="ARBA" id="ARBA00006153"/>
    </source>
</evidence>
<feature type="binding site" evidence="4">
    <location>
        <position position="214"/>
    </location>
    <ligand>
        <name>allantoate</name>
        <dbReference type="ChEBI" id="CHEBI:17536"/>
    </ligand>
</feature>
<dbReference type="Proteomes" id="UP000325289">
    <property type="component" value="Unassembled WGS sequence"/>
</dbReference>
<dbReference type="CDD" id="cd03884">
    <property type="entry name" value="M20_bAS"/>
    <property type="match status" value="1"/>
</dbReference>
<dbReference type="RefSeq" id="WP_149755001.1">
    <property type="nucleotide sequence ID" value="NZ_FOMS01000003.1"/>
</dbReference>
<dbReference type="GO" id="GO:0046872">
    <property type="term" value="F:metal ion binding"/>
    <property type="evidence" value="ECO:0007669"/>
    <property type="project" value="UniProtKB-KW"/>
</dbReference>
<reference evidence="6 7" key="1">
    <citation type="submission" date="2016-10" db="EMBL/GenBank/DDBJ databases">
        <authorList>
            <person name="Varghese N."/>
            <person name="Submissions S."/>
        </authorList>
    </citation>
    <scope>NUCLEOTIDE SEQUENCE [LARGE SCALE GENOMIC DNA]</scope>
    <source>
        <strain evidence="7">YIM D21,KCTC 23444,ACCC 10710</strain>
    </source>
</reference>
<dbReference type="OrthoDB" id="9808195at2"/>
<name>A0A1I1VA38_9RHOB</name>
<evidence type="ECO:0000259" key="5">
    <source>
        <dbReference type="Pfam" id="PF07687"/>
    </source>
</evidence>
<dbReference type="Gene3D" id="3.40.630.10">
    <property type="entry name" value="Zn peptidases"/>
    <property type="match status" value="1"/>
</dbReference>
<keyword evidence="7" id="KW-1185">Reference proteome</keyword>
<keyword evidence="3" id="KW-0862">Zinc</keyword>
<protein>
    <submittedName>
        <fullName evidence="6">N-carbamoyl-L-amino-acid hydrolase</fullName>
    </submittedName>
</protein>
<dbReference type="PANTHER" id="PTHR32494">
    <property type="entry name" value="ALLANTOATE DEIMINASE-RELATED"/>
    <property type="match status" value="1"/>
</dbReference>
<dbReference type="Pfam" id="PF01546">
    <property type="entry name" value="Peptidase_M20"/>
    <property type="match status" value="1"/>
</dbReference>
<dbReference type="InterPro" id="IPR002933">
    <property type="entry name" value="Peptidase_M20"/>
</dbReference>
<dbReference type="Pfam" id="PF07687">
    <property type="entry name" value="M20_dimer"/>
    <property type="match status" value="1"/>
</dbReference>
<dbReference type="InterPro" id="IPR036264">
    <property type="entry name" value="Bact_exopeptidase_dim_dom"/>
</dbReference>
<dbReference type="PIRSF" id="PIRSF001235">
    <property type="entry name" value="Amidase_carbamoylase"/>
    <property type="match status" value="1"/>
</dbReference>
<accession>A0A1I1VA38</accession>
<dbReference type="Gene3D" id="3.30.70.360">
    <property type="match status" value="1"/>
</dbReference>
<dbReference type="GO" id="GO:0016813">
    <property type="term" value="F:hydrolase activity, acting on carbon-nitrogen (but not peptide) bonds, in linear amidines"/>
    <property type="evidence" value="ECO:0007669"/>
    <property type="project" value="InterPro"/>
</dbReference>
<dbReference type="EMBL" id="FOMS01000003">
    <property type="protein sequence ID" value="SFD79759.1"/>
    <property type="molecule type" value="Genomic_DNA"/>
</dbReference>
<dbReference type="SUPFAM" id="SSF55031">
    <property type="entry name" value="Bacterial exopeptidase dimerisation domain"/>
    <property type="match status" value="1"/>
</dbReference>
<gene>
    <name evidence="6" type="ORF">SAMN04515678_10383</name>
</gene>
<feature type="binding site" evidence="3">
    <location>
        <position position="90"/>
    </location>
    <ligand>
        <name>Zn(2+)</name>
        <dbReference type="ChEBI" id="CHEBI:29105"/>
        <label>1</label>
    </ligand>
</feature>
<dbReference type="PANTHER" id="PTHR32494:SF5">
    <property type="entry name" value="ALLANTOATE AMIDOHYDROLASE"/>
    <property type="match status" value="1"/>
</dbReference>
<dbReference type="NCBIfam" id="NF006771">
    <property type="entry name" value="PRK09290.1-5"/>
    <property type="match status" value="1"/>
</dbReference>
<feature type="domain" description="Peptidase M20 dimerisation" evidence="5">
    <location>
        <begin position="211"/>
        <end position="310"/>
    </location>
</feature>
<proteinExistence type="inferred from homology"/>
<sequence length="422" mass="45576">MELDKDRLWQRLEKLSEYTDPGRPWTRRAFTDRYARAREWLREEMESAGLRTRMDAGGNLIGSLPGSDPAAGTLVSGSHIDTVPDGGRYDGILGVLSALEAVQSFAEGDTAPRHTMEVVDFLSEEPSDYGVSCVGSRAMSGNLPASLLEYTNPEGERLGEAIRRCGGEPDKLNGALRSPEEIRGFLELHIEQGRVLESAGTRIGVVTNIVGIKRYEIVVTGRADHSGTTPMNLRQDALVGASRIVERINHEAHAQQRSNAYLVGTVGKIGVRPGAANAVPGEARITVEVRSDRQELLDGFLAPIIDWAEEAVCRRGELRLEVRLLSASEPTDCAGDITRTVAEASRALDLSAVTMPSGAGHDAAHMARICPMGMLFVPCLDGRSHCPEESITREDAVNGARVLTRALLDLDRTPPAGADPVV</sequence>
<feature type="binding site" evidence="3">
    <location>
        <position position="385"/>
    </location>
    <ligand>
        <name>Zn(2+)</name>
        <dbReference type="ChEBI" id="CHEBI:29105"/>
        <label>2</label>
    </ligand>
</feature>
<evidence type="ECO:0000256" key="2">
    <source>
        <dbReference type="ARBA" id="ARBA00022801"/>
    </source>
</evidence>
<comment type="similarity">
    <text evidence="1">Belongs to the peptidase M20 family.</text>
</comment>
<dbReference type="NCBIfam" id="TIGR01879">
    <property type="entry name" value="hydantase"/>
    <property type="match status" value="1"/>
</dbReference>
<feature type="binding site" evidence="4">
    <location>
        <position position="290"/>
    </location>
    <ligand>
        <name>allantoate</name>
        <dbReference type="ChEBI" id="CHEBI:17536"/>
    </ligand>
</feature>
<dbReference type="AlphaFoldDB" id="A0A1I1VA38"/>
<dbReference type="InterPro" id="IPR011650">
    <property type="entry name" value="Peptidase_M20_dimer"/>
</dbReference>
<evidence type="ECO:0000256" key="4">
    <source>
        <dbReference type="PIRSR" id="PIRSR001235-2"/>
    </source>
</evidence>
<dbReference type="InterPro" id="IPR010158">
    <property type="entry name" value="Amidase_Cbmase"/>
</dbReference>